<keyword evidence="2" id="KW-0732">Signal</keyword>
<dbReference type="Pfam" id="PF07699">
    <property type="entry name" value="Ephrin_rec_like"/>
    <property type="match status" value="1"/>
</dbReference>
<keyword evidence="6" id="KW-1185">Reference proteome</keyword>
<name>A0A5C3MRI0_9AGAM</name>
<dbReference type="PANTHER" id="PTHR35192:SF2">
    <property type="entry name" value="APPLE DOMAIN-CONTAINING PROTEIN"/>
    <property type="match status" value="1"/>
</dbReference>
<dbReference type="InterPro" id="IPR038955">
    <property type="entry name" value="PriA/CPL1_fungi"/>
</dbReference>
<evidence type="ECO:0000313" key="6">
    <source>
        <dbReference type="Proteomes" id="UP000305948"/>
    </source>
</evidence>
<evidence type="ECO:0000256" key="1">
    <source>
        <dbReference type="SAM" id="MobiDB-lite"/>
    </source>
</evidence>
<dbReference type="AlphaFoldDB" id="A0A5C3MRI0"/>
<dbReference type="Proteomes" id="UP000305948">
    <property type="component" value="Unassembled WGS sequence"/>
</dbReference>
<proteinExistence type="predicted"/>
<dbReference type="Pfam" id="PF21671">
    <property type="entry name" value="CPL1-like"/>
    <property type="match status" value="1"/>
</dbReference>
<evidence type="ECO:0000259" key="3">
    <source>
        <dbReference type="Pfam" id="PF07699"/>
    </source>
</evidence>
<dbReference type="OrthoDB" id="439917at2759"/>
<reference evidence="5 6" key="1">
    <citation type="journal article" date="2019" name="Nat. Ecol. Evol.">
        <title>Megaphylogeny resolves global patterns of mushroom evolution.</title>
        <authorList>
            <person name="Varga T."/>
            <person name="Krizsan K."/>
            <person name="Foldi C."/>
            <person name="Dima B."/>
            <person name="Sanchez-Garcia M."/>
            <person name="Sanchez-Ramirez S."/>
            <person name="Szollosi G.J."/>
            <person name="Szarkandi J.G."/>
            <person name="Papp V."/>
            <person name="Albert L."/>
            <person name="Andreopoulos W."/>
            <person name="Angelini C."/>
            <person name="Antonin V."/>
            <person name="Barry K.W."/>
            <person name="Bougher N.L."/>
            <person name="Buchanan P."/>
            <person name="Buyck B."/>
            <person name="Bense V."/>
            <person name="Catcheside P."/>
            <person name="Chovatia M."/>
            <person name="Cooper J."/>
            <person name="Damon W."/>
            <person name="Desjardin D."/>
            <person name="Finy P."/>
            <person name="Geml J."/>
            <person name="Haridas S."/>
            <person name="Hughes K."/>
            <person name="Justo A."/>
            <person name="Karasinski D."/>
            <person name="Kautmanova I."/>
            <person name="Kiss B."/>
            <person name="Kocsube S."/>
            <person name="Kotiranta H."/>
            <person name="LaButti K.M."/>
            <person name="Lechner B.E."/>
            <person name="Liimatainen K."/>
            <person name="Lipzen A."/>
            <person name="Lukacs Z."/>
            <person name="Mihaltcheva S."/>
            <person name="Morgado L.N."/>
            <person name="Niskanen T."/>
            <person name="Noordeloos M.E."/>
            <person name="Ohm R.A."/>
            <person name="Ortiz-Santana B."/>
            <person name="Ovrebo C."/>
            <person name="Racz N."/>
            <person name="Riley R."/>
            <person name="Savchenko A."/>
            <person name="Shiryaev A."/>
            <person name="Soop K."/>
            <person name="Spirin V."/>
            <person name="Szebenyi C."/>
            <person name="Tomsovsky M."/>
            <person name="Tulloss R.E."/>
            <person name="Uehling J."/>
            <person name="Grigoriev I.V."/>
            <person name="Vagvolgyi C."/>
            <person name="Papp T."/>
            <person name="Martin F.M."/>
            <person name="Miettinen O."/>
            <person name="Hibbett D.S."/>
            <person name="Nagy L.G."/>
        </authorList>
    </citation>
    <scope>NUCLEOTIDE SEQUENCE [LARGE SCALE GENOMIC DNA]</scope>
    <source>
        <strain evidence="5 6">OMC1185</strain>
    </source>
</reference>
<gene>
    <name evidence="5" type="ORF">OE88DRAFT_1810755</name>
</gene>
<feature type="signal peptide" evidence="2">
    <location>
        <begin position="1"/>
        <end position="24"/>
    </location>
</feature>
<evidence type="ECO:0008006" key="7">
    <source>
        <dbReference type="Google" id="ProtNLM"/>
    </source>
</evidence>
<feature type="region of interest" description="Disordered" evidence="1">
    <location>
        <begin position="340"/>
        <end position="361"/>
    </location>
</feature>
<evidence type="ECO:0000259" key="4">
    <source>
        <dbReference type="Pfam" id="PF21671"/>
    </source>
</evidence>
<feature type="domain" description="Tyrosine-protein kinase ephrin type A/B receptor-like" evidence="3">
    <location>
        <begin position="28"/>
        <end position="51"/>
    </location>
</feature>
<protein>
    <recommendedName>
        <fullName evidence="7">Tyrosine-protein kinase ephrin type A/B receptor-like domain-containing protein</fullName>
    </recommendedName>
</protein>
<accession>A0A5C3MRI0</accession>
<feature type="domain" description="Protein CPL1-like" evidence="4">
    <location>
        <begin position="264"/>
        <end position="330"/>
    </location>
</feature>
<dbReference type="PANTHER" id="PTHR35192">
    <property type="entry name" value="PROTEIN, PUTATIVE-RELATED"/>
    <property type="match status" value="1"/>
</dbReference>
<dbReference type="EMBL" id="ML213521">
    <property type="protein sequence ID" value="TFK48059.1"/>
    <property type="molecule type" value="Genomic_DNA"/>
</dbReference>
<feature type="compositionally biased region" description="Basic residues" evidence="1">
    <location>
        <begin position="349"/>
        <end position="361"/>
    </location>
</feature>
<evidence type="ECO:0000313" key="5">
    <source>
        <dbReference type="EMBL" id="TFK48059.1"/>
    </source>
</evidence>
<evidence type="ECO:0000256" key="2">
    <source>
        <dbReference type="SAM" id="SignalP"/>
    </source>
</evidence>
<dbReference type="Gene3D" id="2.10.50.10">
    <property type="entry name" value="Tumor Necrosis Factor Receptor, subunit A, domain 2"/>
    <property type="match status" value="2"/>
</dbReference>
<dbReference type="SMART" id="SM01411">
    <property type="entry name" value="Ephrin_rec_like"/>
    <property type="match status" value="3"/>
</dbReference>
<dbReference type="InterPro" id="IPR011641">
    <property type="entry name" value="Tyr-kin_ephrin_A/B_rcpt-like"/>
</dbReference>
<sequence>MLLTSLSSALALAALATHASATQACSPGHYSSNGQTPCTACPAGSYQSRKSRLFVSLAVTLIKASPPESGATSCTSAQAGWYASGTGNSAQTQCGQGYYSTGGAASCTLCPAGTYCNSNTQTSPQMCQPGRYSPSAGAKQDCLQCPAGTFNNVYGATKCCSCLFWMDQVGQTHCFNCPNRGNFQQGWSPAGSTSSGQCIAAAGALSSCPQGSDGSCPSTGGAIASQHRRSPLSGEFCEKPGHKACPVWNAVGDGSTSKKMVYKYECVNIAGDIESCGGCVDDPSGGKPSPDGGRDCSAIPNVDDVACRNGTCKIMKCSKGYVLSADGANCAPAAHKRASHPHGVVPHGSRAHAHGALKAHN</sequence>
<organism evidence="5 6">
    <name type="scientific">Heliocybe sulcata</name>
    <dbReference type="NCBI Taxonomy" id="5364"/>
    <lineage>
        <taxon>Eukaryota</taxon>
        <taxon>Fungi</taxon>
        <taxon>Dikarya</taxon>
        <taxon>Basidiomycota</taxon>
        <taxon>Agaricomycotina</taxon>
        <taxon>Agaricomycetes</taxon>
        <taxon>Gloeophyllales</taxon>
        <taxon>Gloeophyllaceae</taxon>
        <taxon>Heliocybe</taxon>
    </lineage>
</organism>
<feature type="chain" id="PRO_5022924412" description="Tyrosine-protein kinase ephrin type A/B receptor-like domain-containing protein" evidence="2">
    <location>
        <begin position="25"/>
        <end position="361"/>
    </location>
</feature>
<dbReference type="InterPro" id="IPR048661">
    <property type="entry name" value="CPL1-like"/>
</dbReference>